<dbReference type="Proteomes" id="UP001365405">
    <property type="component" value="Unassembled WGS sequence"/>
</dbReference>
<keyword evidence="3" id="KW-1185">Reference proteome</keyword>
<name>A0ABU9CEK9_9BURK</name>
<proteinExistence type="predicted"/>
<feature type="signal peptide" evidence="1">
    <location>
        <begin position="1"/>
        <end position="32"/>
    </location>
</feature>
<protein>
    <submittedName>
        <fullName evidence="2">Uncharacterized protein</fullName>
    </submittedName>
</protein>
<gene>
    <name evidence="2" type="ORF">AACH10_08655</name>
</gene>
<dbReference type="RefSeq" id="WP_341409992.1">
    <property type="nucleotide sequence ID" value="NZ_JBBUTH010000004.1"/>
</dbReference>
<sequence length="171" mass="18568">MKPKQGLQRRTPAAGWRMLPVLALVLAMPVAAADGDAADQAFYRRAASCAAVMKPEVVRLADRWRAGERGVRGDIQRLTELSFTFVGVAYKRGLRGEAADRLLAEAERAQAAQPAAALRQLSAECQAEARQLLDRSNVIERMLVRNRAKARVEHLLDDTPAAPAGTQRAGA</sequence>
<dbReference type="EMBL" id="JBBUTH010000004">
    <property type="protein sequence ID" value="MEK8050308.1"/>
    <property type="molecule type" value="Genomic_DNA"/>
</dbReference>
<evidence type="ECO:0000313" key="3">
    <source>
        <dbReference type="Proteomes" id="UP001365405"/>
    </source>
</evidence>
<evidence type="ECO:0000256" key="1">
    <source>
        <dbReference type="SAM" id="SignalP"/>
    </source>
</evidence>
<keyword evidence="1" id="KW-0732">Signal</keyword>
<comment type="caution">
    <text evidence="2">The sequence shown here is derived from an EMBL/GenBank/DDBJ whole genome shotgun (WGS) entry which is preliminary data.</text>
</comment>
<organism evidence="2 3">
    <name type="scientific">Pseudaquabacterium inlustre</name>
    <dbReference type="NCBI Taxonomy" id="2984192"/>
    <lineage>
        <taxon>Bacteria</taxon>
        <taxon>Pseudomonadati</taxon>
        <taxon>Pseudomonadota</taxon>
        <taxon>Betaproteobacteria</taxon>
        <taxon>Burkholderiales</taxon>
        <taxon>Sphaerotilaceae</taxon>
        <taxon>Pseudaquabacterium</taxon>
    </lineage>
</organism>
<reference evidence="2 3" key="1">
    <citation type="submission" date="2024-04" db="EMBL/GenBank/DDBJ databases">
        <title>Novel species of the genus Ideonella isolated from streams.</title>
        <authorList>
            <person name="Lu H."/>
        </authorList>
    </citation>
    <scope>NUCLEOTIDE SEQUENCE [LARGE SCALE GENOMIC DNA]</scope>
    <source>
        <strain evidence="2 3">DXS22W</strain>
    </source>
</reference>
<feature type="chain" id="PRO_5046709738" evidence="1">
    <location>
        <begin position="33"/>
        <end position="171"/>
    </location>
</feature>
<evidence type="ECO:0000313" key="2">
    <source>
        <dbReference type="EMBL" id="MEK8050308.1"/>
    </source>
</evidence>
<accession>A0ABU9CEK9</accession>